<gene>
    <name evidence="5" type="ORF">ATNIH1004_010538</name>
</gene>
<dbReference type="PANTHER" id="PTHR43712:SF4">
    <property type="entry name" value="O-METHYLTRANSFERASE DOMAIN-CONTAINING PROTEIN"/>
    <property type="match status" value="1"/>
</dbReference>
<dbReference type="InterPro" id="IPR029063">
    <property type="entry name" value="SAM-dependent_MTases_sf"/>
</dbReference>
<dbReference type="VEuPathDB" id="FungiDB:EYZ11_010742"/>
<keyword evidence="2" id="KW-0808">Transferase</keyword>
<accession>A0A5M9MEP6</accession>
<dbReference type="RefSeq" id="XP_033423125.1">
    <property type="nucleotide sequence ID" value="XM_033575107.1"/>
</dbReference>
<organism evidence="5 6">
    <name type="scientific">Aspergillus tanneri</name>
    <dbReference type="NCBI Taxonomy" id="1220188"/>
    <lineage>
        <taxon>Eukaryota</taxon>
        <taxon>Fungi</taxon>
        <taxon>Dikarya</taxon>
        <taxon>Ascomycota</taxon>
        <taxon>Pezizomycotina</taxon>
        <taxon>Eurotiomycetes</taxon>
        <taxon>Eurotiomycetidae</taxon>
        <taxon>Eurotiales</taxon>
        <taxon>Aspergillaceae</taxon>
        <taxon>Aspergillus</taxon>
        <taxon>Aspergillus subgen. Circumdati</taxon>
    </lineage>
</organism>
<dbReference type="AlphaFoldDB" id="A0A5M9MEP6"/>
<dbReference type="InterPro" id="IPR036388">
    <property type="entry name" value="WH-like_DNA-bd_sf"/>
</dbReference>
<evidence type="ECO:0000259" key="4">
    <source>
        <dbReference type="Pfam" id="PF00891"/>
    </source>
</evidence>
<dbReference type="Gene3D" id="3.40.50.150">
    <property type="entry name" value="Vaccinia Virus protein VP39"/>
    <property type="match status" value="1"/>
</dbReference>
<reference evidence="5 6" key="1">
    <citation type="submission" date="2019-08" db="EMBL/GenBank/DDBJ databases">
        <title>The genome sequence of a newly discovered highly antifungal drug resistant Aspergillus species, Aspergillus tanneri NIH 1004.</title>
        <authorList>
            <person name="Mounaud S."/>
            <person name="Singh I."/>
            <person name="Joardar V."/>
            <person name="Pakala S."/>
            <person name="Pakala S."/>
            <person name="Venepally P."/>
            <person name="Chung J.K."/>
            <person name="Losada L."/>
            <person name="Nierman W.C."/>
        </authorList>
    </citation>
    <scope>NUCLEOTIDE SEQUENCE [LARGE SCALE GENOMIC DNA]</scope>
    <source>
        <strain evidence="5 6">NIH1004</strain>
    </source>
</reference>
<protein>
    <recommendedName>
        <fullName evidence="4">O-methyltransferase C-terminal domain-containing protein</fullName>
    </recommendedName>
</protein>
<dbReference type="InterPro" id="IPR036390">
    <property type="entry name" value="WH_DNA-bd_sf"/>
</dbReference>
<dbReference type="GO" id="GO:0044550">
    <property type="term" value="P:secondary metabolite biosynthetic process"/>
    <property type="evidence" value="ECO:0007669"/>
    <property type="project" value="UniProtKB-ARBA"/>
</dbReference>
<name>A0A5M9MEP6_9EURO</name>
<dbReference type="EMBL" id="QUQM01000005">
    <property type="protein sequence ID" value="KAA8643764.1"/>
    <property type="molecule type" value="Genomic_DNA"/>
</dbReference>
<comment type="caution">
    <text evidence="5">The sequence shown here is derived from an EMBL/GenBank/DDBJ whole genome shotgun (WGS) entry which is preliminary data.</text>
</comment>
<dbReference type="Proteomes" id="UP000324241">
    <property type="component" value="Unassembled WGS sequence"/>
</dbReference>
<sequence length="501" mass="54196">MVGGNVYDGSNHHSPVLRIRAGNSAKKGQRFRLGELDDNINIVSLTVADGPYGSIFSGIQSTGLMSGLRSHLLISPDTAALGLTTMTSELDSLSQQLQAAAESIRRSPASANATDRELSKLAECAEGLLRAIKPADPLDALVVLVQLTAVRLFIDWQVFEVIPTNGSIQYSEIAAIACADVSLIACLAGTLVAAGVLNQVGSDRVSHTRTSAALAAEGALTAVIRMECVNSKYHVASIIILICGSRFDEHLKILYSMPRYFDEYGRKEPSGERHTIAAFADGNPNLTVLEIMKREPQRMATFMASMSAMGSRQPMIGSYDFRWVVYNMGIDPDRPLVVDVGGGRGHALHAIVQATPGLPMSRCVVEDLMEVVDEARKTATGGLEEARYIPVNFHTEQPIKGAFIYYIRRCLHDYGDDDAVGILEQICQAMASDSRVLVVEQVLTYPPPPLACALDIIMASIGGKERTLEGFEEIFSRAGLQIAQVYPCPDSDFAVMECQKA</sequence>
<dbReference type="InterPro" id="IPR001077">
    <property type="entry name" value="COMT_C"/>
</dbReference>
<dbReference type="GO" id="GO:0032259">
    <property type="term" value="P:methylation"/>
    <property type="evidence" value="ECO:0007669"/>
    <property type="project" value="UniProtKB-KW"/>
</dbReference>
<dbReference type="Pfam" id="PF00891">
    <property type="entry name" value="Methyltransf_2"/>
    <property type="match status" value="1"/>
</dbReference>
<dbReference type="OrthoDB" id="1535081at2759"/>
<dbReference type="PROSITE" id="PS51683">
    <property type="entry name" value="SAM_OMT_II"/>
    <property type="match status" value="1"/>
</dbReference>
<dbReference type="GO" id="GO:0008171">
    <property type="term" value="F:O-methyltransferase activity"/>
    <property type="evidence" value="ECO:0007669"/>
    <property type="project" value="InterPro"/>
</dbReference>
<evidence type="ECO:0000313" key="6">
    <source>
        <dbReference type="Proteomes" id="UP000324241"/>
    </source>
</evidence>
<evidence type="ECO:0000256" key="1">
    <source>
        <dbReference type="ARBA" id="ARBA00022603"/>
    </source>
</evidence>
<dbReference type="Gene3D" id="1.10.10.10">
    <property type="entry name" value="Winged helix-like DNA-binding domain superfamily/Winged helix DNA-binding domain"/>
    <property type="match status" value="1"/>
</dbReference>
<evidence type="ECO:0000256" key="3">
    <source>
        <dbReference type="ARBA" id="ARBA00022691"/>
    </source>
</evidence>
<evidence type="ECO:0000256" key="2">
    <source>
        <dbReference type="ARBA" id="ARBA00022679"/>
    </source>
</evidence>
<dbReference type="SUPFAM" id="SSF53335">
    <property type="entry name" value="S-adenosyl-L-methionine-dependent methyltransferases"/>
    <property type="match status" value="1"/>
</dbReference>
<evidence type="ECO:0000313" key="5">
    <source>
        <dbReference type="EMBL" id="KAA8643764.1"/>
    </source>
</evidence>
<keyword evidence="1" id="KW-0489">Methyltransferase</keyword>
<dbReference type="GeneID" id="54333239"/>
<dbReference type="SUPFAM" id="SSF46785">
    <property type="entry name" value="Winged helix' DNA-binding domain"/>
    <property type="match status" value="1"/>
</dbReference>
<dbReference type="InterPro" id="IPR016461">
    <property type="entry name" value="COMT-like"/>
</dbReference>
<proteinExistence type="predicted"/>
<keyword evidence="3" id="KW-0949">S-adenosyl-L-methionine</keyword>
<feature type="domain" description="O-methyltransferase C-terminal" evidence="4">
    <location>
        <begin position="335"/>
        <end position="480"/>
    </location>
</feature>
<dbReference type="PANTHER" id="PTHR43712">
    <property type="entry name" value="PUTATIVE (AFU_ORTHOLOGUE AFUA_4G14580)-RELATED"/>
    <property type="match status" value="1"/>
</dbReference>